<dbReference type="InterPro" id="IPR036047">
    <property type="entry name" value="F-box-like_dom_sf"/>
</dbReference>
<protein>
    <recommendedName>
        <fullName evidence="3">F-box domain-containing protein</fullName>
    </recommendedName>
</protein>
<organism evidence="1 2">
    <name type="scientific">Mycena maculata</name>
    <dbReference type="NCBI Taxonomy" id="230809"/>
    <lineage>
        <taxon>Eukaryota</taxon>
        <taxon>Fungi</taxon>
        <taxon>Dikarya</taxon>
        <taxon>Basidiomycota</taxon>
        <taxon>Agaricomycotina</taxon>
        <taxon>Agaricomycetes</taxon>
        <taxon>Agaricomycetidae</taxon>
        <taxon>Agaricales</taxon>
        <taxon>Marasmiineae</taxon>
        <taxon>Mycenaceae</taxon>
        <taxon>Mycena</taxon>
    </lineage>
</organism>
<name>A0AAD7IBL6_9AGAR</name>
<sequence>MSLQKRIENATSVDHLLDWVQPDRTEFHDRPCEVSKVPPEIVSEIFCHCLPPRNLIKPLPGETPLLLGQISRRWRTIALSTPTLWTAICLIDPHSEGICSLLEVWLSRARGGPLSINLQWVEHDSWDTMSAVCGVIGPFASQLETLWLSMVYPKFVRLPFLRGQLPSLKQLNLNVTPFAGSGDLQDMTVFAEAPLLDTVILQQDLIIPLPWTQLKHLSLLNMDWDVCLRRMQRAVNLTNCNLVPPMEPAPTRPPSTHLISLVSLHLLSELENGVALSALTLPALRDLTVKIRADDIQDFLQFLTRNSTRLRLLRLTTDLDEGFVHECLHHESVASVEELEFTFDNAFPTSSVFRLLHNPEFLPYLRCLSIREWGMHSPPTPNYAALLLDVLYVGAASRPHFKTFSLETKHELPIPDAVKLQGLLDQGMSITIEAIEGIDDEARRGMWTLAELEDLQFEDQM</sequence>
<gene>
    <name evidence="1" type="ORF">DFH07DRAFT_965722</name>
</gene>
<dbReference type="AlphaFoldDB" id="A0AAD7IBL6"/>
<evidence type="ECO:0008006" key="3">
    <source>
        <dbReference type="Google" id="ProtNLM"/>
    </source>
</evidence>
<comment type="caution">
    <text evidence="1">The sequence shown here is derived from an EMBL/GenBank/DDBJ whole genome shotgun (WGS) entry which is preliminary data.</text>
</comment>
<reference evidence="1" key="1">
    <citation type="submission" date="2023-03" db="EMBL/GenBank/DDBJ databases">
        <title>Massive genome expansion in bonnet fungi (Mycena s.s.) driven by repeated elements and novel gene families across ecological guilds.</title>
        <authorList>
            <consortium name="Lawrence Berkeley National Laboratory"/>
            <person name="Harder C.B."/>
            <person name="Miyauchi S."/>
            <person name="Viragh M."/>
            <person name="Kuo A."/>
            <person name="Thoen E."/>
            <person name="Andreopoulos B."/>
            <person name="Lu D."/>
            <person name="Skrede I."/>
            <person name="Drula E."/>
            <person name="Henrissat B."/>
            <person name="Morin E."/>
            <person name="Kohler A."/>
            <person name="Barry K."/>
            <person name="LaButti K."/>
            <person name="Morin E."/>
            <person name="Salamov A."/>
            <person name="Lipzen A."/>
            <person name="Mereny Z."/>
            <person name="Hegedus B."/>
            <person name="Baldrian P."/>
            <person name="Stursova M."/>
            <person name="Weitz H."/>
            <person name="Taylor A."/>
            <person name="Grigoriev I.V."/>
            <person name="Nagy L.G."/>
            <person name="Martin F."/>
            <person name="Kauserud H."/>
        </authorList>
    </citation>
    <scope>NUCLEOTIDE SEQUENCE</scope>
    <source>
        <strain evidence="1">CBHHK188m</strain>
    </source>
</reference>
<evidence type="ECO:0000313" key="1">
    <source>
        <dbReference type="EMBL" id="KAJ7739437.1"/>
    </source>
</evidence>
<dbReference type="EMBL" id="JARJLG010000132">
    <property type="protein sequence ID" value="KAJ7739437.1"/>
    <property type="molecule type" value="Genomic_DNA"/>
</dbReference>
<keyword evidence="2" id="KW-1185">Reference proteome</keyword>
<dbReference type="SUPFAM" id="SSF81383">
    <property type="entry name" value="F-box domain"/>
    <property type="match status" value="1"/>
</dbReference>
<dbReference type="Proteomes" id="UP001215280">
    <property type="component" value="Unassembled WGS sequence"/>
</dbReference>
<proteinExistence type="predicted"/>
<evidence type="ECO:0000313" key="2">
    <source>
        <dbReference type="Proteomes" id="UP001215280"/>
    </source>
</evidence>
<dbReference type="SUPFAM" id="SSF52047">
    <property type="entry name" value="RNI-like"/>
    <property type="match status" value="1"/>
</dbReference>
<dbReference type="Gene3D" id="1.20.1280.50">
    <property type="match status" value="1"/>
</dbReference>
<accession>A0AAD7IBL6</accession>